<sequence length="204" mass="22460">MEDYKPGKFQFMEPVYACPIIVLITLARVNASKVSRLMDRDGATPAGIEEYEAAVQNWKPRVDYADQPSQLITRLAVQEAWRQAALIYLYMGACAASSADDRVEALVRQVAQLAGTVEAGTHFETHLFVPCLIAGVAARKEKHRTILRKKIQVSQKAEACLLRGADFSSALDHLWHGAAAGGNPVTWDDYVNSRCFTIPVPADV</sequence>
<organism evidence="2 3">
    <name type="scientific">Rhizoctonia solani</name>
    <dbReference type="NCBI Taxonomy" id="456999"/>
    <lineage>
        <taxon>Eukaryota</taxon>
        <taxon>Fungi</taxon>
        <taxon>Dikarya</taxon>
        <taxon>Basidiomycota</taxon>
        <taxon>Agaricomycotina</taxon>
        <taxon>Agaricomycetes</taxon>
        <taxon>Cantharellales</taxon>
        <taxon>Ceratobasidiaceae</taxon>
        <taxon>Rhizoctonia</taxon>
    </lineage>
</organism>
<evidence type="ECO:0000313" key="2">
    <source>
        <dbReference type="EMBL" id="CUA77709.1"/>
    </source>
</evidence>
<dbReference type="AlphaFoldDB" id="A0A0K6GH62"/>
<dbReference type="EMBL" id="CYGV01001860">
    <property type="protein sequence ID" value="CUA77709.1"/>
    <property type="molecule type" value="Genomic_DNA"/>
</dbReference>
<keyword evidence="3" id="KW-1185">Reference proteome</keyword>
<dbReference type="Pfam" id="PF11951">
    <property type="entry name" value="Fungal_trans_2"/>
    <property type="match status" value="1"/>
</dbReference>
<evidence type="ECO:0000313" key="3">
    <source>
        <dbReference type="Proteomes" id="UP000044841"/>
    </source>
</evidence>
<evidence type="ECO:0000256" key="1">
    <source>
        <dbReference type="SAM" id="Phobius"/>
    </source>
</evidence>
<keyword evidence="1" id="KW-0472">Membrane</keyword>
<name>A0A0K6GH62_9AGAM</name>
<feature type="transmembrane region" description="Helical" evidence="1">
    <location>
        <begin position="14"/>
        <end position="31"/>
    </location>
</feature>
<keyword evidence="1" id="KW-1133">Transmembrane helix</keyword>
<dbReference type="Proteomes" id="UP000044841">
    <property type="component" value="Unassembled WGS sequence"/>
</dbReference>
<accession>A0A0K6GH62</accession>
<protein>
    <submittedName>
        <fullName evidence="2">Uncharacterized protein</fullName>
    </submittedName>
</protein>
<reference evidence="2 3" key="1">
    <citation type="submission" date="2015-07" db="EMBL/GenBank/DDBJ databases">
        <authorList>
            <person name="Noorani M."/>
        </authorList>
    </citation>
    <scope>NUCLEOTIDE SEQUENCE [LARGE SCALE GENOMIC DNA]</scope>
    <source>
        <strain evidence="2">BBA 69670</strain>
    </source>
</reference>
<dbReference type="InterPro" id="IPR021858">
    <property type="entry name" value="Fun_TF"/>
</dbReference>
<keyword evidence="1" id="KW-0812">Transmembrane</keyword>
<gene>
    <name evidence="2" type="ORF">RSOLAG22IIIB_12781</name>
</gene>
<proteinExistence type="predicted"/>